<sequence>MWFLDEMVGGQPTAVELDLLVGEGFAGKGKRSAKVPPHGKMAARRVSGLETAAVDRSLMKITALDGTKRSTEAYVAGPVALLVAKAHKIRDRVRGAETNPARLTNKDAGDVYRLFIGFPAVEVAASWRELIEDERVGQVSATGLSLLRELFGSPRAQGTSMAVAALAGDVREERVRQACQLYVSLLPYA</sequence>
<evidence type="ECO:0000313" key="1">
    <source>
        <dbReference type="EMBL" id="QUF01935.1"/>
    </source>
</evidence>
<proteinExistence type="predicted"/>
<protein>
    <submittedName>
        <fullName evidence="1">Uncharacterized protein</fullName>
    </submittedName>
</protein>
<dbReference type="Proteomes" id="UP000677152">
    <property type="component" value="Chromosome"/>
</dbReference>
<organism evidence="1 2">
    <name type="scientific">Actinosynnema pretiosum subsp. pretiosum</name>
    <dbReference type="NCBI Taxonomy" id="103721"/>
    <lineage>
        <taxon>Bacteria</taxon>
        <taxon>Bacillati</taxon>
        <taxon>Actinomycetota</taxon>
        <taxon>Actinomycetes</taxon>
        <taxon>Pseudonocardiales</taxon>
        <taxon>Pseudonocardiaceae</taxon>
        <taxon>Actinosynnema</taxon>
    </lineage>
</organism>
<reference evidence="1" key="1">
    <citation type="submission" date="2021-04" db="EMBL/GenBank/DDBJ databases">
        <title>Genomic sequence of Actinosynnema pretiosum subsp. pretiosum ATCC 31280 (C-14919).</title>
        <authorList>
            <person name="Bai L."/>
            <person name="Wang X."/>
            <person name="Xiao Y."/>
        </authorList>
    </citation>
    <scope>NUCLEOTIDE SEQUENCE</scope>
    <source>
        <strain evidence="1">ATCC 31280</strain>
    </source>
</reference>
<dbReference type="EMBL" id="CP073249">
    <property type="protein sequence ID" value="QUF01935.1"/>
    <property type="molecule type" value="Genomic_DNA"/>
</dbReference>
<accession>A0AA45R1Z1</accession>
<name>A0AA45R1Z1_9PSEU</name>
<evidence type="ECO:0000313" key="2">
    <source>
        <dbReference type="Proteomes" id="UP000677152"/>
    </source>
</evidence>
<gene>
    <name evidence="1" type="ORF">KCV87_20655</name>
</gene>
<dbReference type="AlphaFoldDB" id="A0AA45R1Z1"/>